<keyword evidence="1" id="KW-0812">Transmembrane</keyword>
<evidence type="ECO:0000313" key="2">
    <source>
        <dbReference type="EMBL" id="ORY46642.1"/>
    </source>
</evidence>
<evidence type="ECO:0000313" key="3">
    <source>
        <dbReference type="Proteomes" id="UP000193920"/>
    </source>
</evidence>
<accession>A0A1Y2CI06</accession>
<protein>
    <submittedName>
        <fullName evidence="2">Uncharacterized protein</fullName>
    </submittedName>
</protein>
<sequence>MSGRVHFAKYISDTLLYVVGSKGLSLVILFSVQEKCNNKVRDIEDIIKEDILLFFIVSNNSYKMLSSSINVIFLIVTFETKFSNTVGISPILLIIKGRANP</sequence>
<dbReference type="Proteomes" id="UP000193920">
    <property type="component" value="Unassembled WGS sequence"/>
</dbReference>
<reference evidence="2 3" key="1">
    <citation type="submission" date="2016-08" db="EMBL/GenBank/DDBJ databases">
        <title>A Parts List for Fungal Cellulosomes Revealed by Comparative Genomics.</title>
        <authorList>
            <consortium name="DOE Joint Genome Institute"/>
            <person name="Haitjema C.H."/>
            <person name="Gilmore S.P."/>
            <person name="Henske J.K."/>
            <person name="Solomon K.V."/>
            <person name="De Groot R."/>
            <person name="Kuo A."/>
            <person name="Mondo S.J."/>
            <person name="Salamov A.A."/>
            <person name="Labutti K."/>
            <person name="Zhao Z."/>
            <person name="Chiniquy J."/>
            <person name="Barry K."/>
            <person name="Brewer H.M."/>
            <person name="Purvine S.O."/>
            <person name="Wright A.T."/>
            <person name="Boxma B."/>
            <person name="Van Alen T."/>
            <person name="Hackstein J.H."/>
            <person name="Baker S.E."/>
            <person name="Grigoriev I.V."/>
            <person name="O'Malley M.A."/>
        </authorList>
    </citation>
    <scope>NUCLEOTIDE SEQUENCE [LARGE SCALE GENOMIC DNA]</scope>
    <source>
        <strain evidence="2 3">G1</strain>
    </source>
</reference>
<keyword evidence="1" id="KW-0472">Membrane</keyword>
<feature type="transmembrane region" description="Helical" evidence="1">
    <location>
        <begin position="14"/>
        <end position="32"/>
    </location>
</feature>
<keyword evidence="3" id="KW-1185">Reference proteome</keyword>
<dbReference type="AlphaFoldDB" id="A0A1Y2CI06"/>
<name>A0A1Y2CI06_9FUNG</name>
<gene>
    <name evidence="2" type="ORF">LY90DRAFT_509189</name>
</gene>
<keyword evidence="1" id="KW-1133">Transmembrane helix</keyword>
<comment type="caution">
    <text evidence="2">The sequence shown here is derived from an EMBL/GenBank/DDBJ whole genome shotgun (WGS) entry which is preliminary data.</text>
</comment>
<evidence type="ECO:0000256" key="1">
    <source>
        <dbReference type="SAM" id="Phobius"/>
    </source>
</evidence>
<organism evidence="2 3">
    <name type="scientific">Neocallimastix californiae</name>
    <dbReference type="NCBI Taxonomy" id="1754190"/>
    <lineage>
        <taxon>Eukaryota</taxon>
        <taxon>Fungi</taxon>
        <taxon>Fungi incertae sedis</taxon>
        <taxon>Chytridiomycota</taxon>
        <taxon>Chytridiomycota incertae sedis</taxon>
        <taxon>Neocallimastigomycetes</taxon>
        <taxon>Neocallimastigales</taxon>
        <taxon>Neocallimastigaceae</taxon>
        <taxon>Neocallimastix</taxon>
    </lineage>
</organism>
<proteinExistence type="predicted"/>
<dbReference type="EMBL" id="MCOG01000107">
    <property type="protein sequence ID" value="ORY46642.1"/>
    <property type="molecule type" value="Genomic_DNA"/>
</dbReference>